<dbReference type="AlphaFoldDB" id="A0AA38ZF94"/>
<comment type="caution">
    <text evidence="2">The sequence shown here is derived from an EMBL/GenBank/DDBJ whole genome shotgun (WGS) entry which is preliminary data.</text>
</comment>
<keyword evidence="3" id="KW-1185">Reference proteome</keyword>
<gene>
    <name evidence="2" type="ORF">PVL29_015946</name>
</gene>
<proteinExistence type="predicted"/>
<reference evidence="2 3" key="1">
    <citation type="journal article" date="2023" name="BMC Biotechnol.">
        <title>Vitis rotundifolia cv Carlos genome sequencing.</title>
        <authorList>
            <person name="Huff M."/>
            <person name="Hulse-Kemp A."/>
            <person name="Scheffler B."/>
            <person name="Youngblood R."/>
            <person name="Simpson S."/>
            <person name="Babiker E."/>
            <person name="Staton M."/>
        </authorList>
    </citation>
    <scope>NUCLEOTIDE SEQUENCE [LARGE SCALE GENOMIC DNA]</scope>
    <source>
        <tissue evidence="2">Leaf</tissue>
    </source>
</reference>
<evidence type="ECO:0000256" key="1">
    <source>
        <dbReference type="SAM" id="MobiDB-lite"/>
    </source>
</evidence>
<dbReference type="EMBL" id="JARBHA010000012">
    <property type="protein sequence ID" value="KAJ9687269.1"/>
    <property type="molecule type" value="Genomic_DNA"/>
</dbReference>
<sequence length="165" mass="18238">MASNLRAGFKERQRKRLSKSLPTASSPAKRTYTEDPHEVLVLNTLLMPMPPSDATGSSQTLIASSSTEKDVVAGIHNLMQQRALLFKLLEVTEAMRTFFTQRLGGNKELCTKLKWAESDLAVAQKAIGDGTKVLKEANEEIKVAKSEACRMKEERESIDAKCKNA</sequence>
<organism evidence="2 3">
    <name type="scientific">Vitis rotundifolia</name>
    <name type="common">Muscadine grape</name>
    <dbReference type="NCBI Taxonomy" id="103349"/>
    <lineage>
        <taxon>Eukaryota</taxon>
        <taxon>Viridiplantae</taxon>
        <taxon>Streptophyta</taxon>
        <taxon>Embryophyta</taxon>
        <taxon>Tracheophyta</taxon>
        <taxon>Spermatophyta</taxon>
        <taxon>Magnoliopsida</taxon>
        <taxon>eudicotyledons</taxon>
        <taxon>Gunneridae</taxon>
        <taxon>Pentapetalae</taxon>
        <taxon>rosids</taxon>
        <taxon>Vitales</taxon>
        <taxon>Vitaceae</taxon>
        <taxon>Viteae</taxon>
        <taxon>Vitis</taxon>
    </lineage>
</organism>
<feature type="region of interest" description="Disordered" evidence="1">
    <location>
        <begin position="1"/>
        <end position="33"/>
    </location>
</feature>
<protein>
    <submittedName>
        <fullName evidence="2">Uncharacterized protein</fullName>
    </submittedName>
</protein>
<evidence type="ECO:0000313" key="2">
    <source>
        <dbReference type="EMBL" id="KAJ9687269.1"/>
    </source>
</evidence>
<dbReference type="Proteomes" id="UP001168098">
    <property type="component" value="Unassembled WGS sequence"/>
</dbReference>
<name>A0AA38ZF94_VITRO</name>
<evidence type="ECO:0000313" key="3">
    <source>
        <dbReference type="Proteomes" id="UP001168098"/>
    </source>
</evidence>
<accession>A0AA38ZF94</accession>